<protein>
    <submittedName>
        <fullName evidence="1">Uncharacterized protein</fullName>
    </submittedName>
</protein>
<name>A0A6A6HHZ4_VIRVR</name>
<evidence type="ECO:0000313" key="2">
    <source>
        <dbReference type="Proteomes" id="UP000800092"/>
    </source>
</evidence>
<organism evidence="1 2">
    <name type="scientific">Viridothelium virens</name>
    <name type="common">Speckled blister lichen</name>
    <name type="synonym">Trypethelium virens</name>
    <dbReference type="NCBI Taxonomy" id="1048519"/>
    <lineage>
        <taxon>Eukaryota</taxon>
        <taxon>Fungi</taxon>
        <taxon>Dikarya</taxon>
        <taxon>Ascomycota</taxon>
        <taxon>Pezizomycotina</taxon>
        <taxon>Dothideomycetes</taxon>
        <taxon>Dothideomycetes incertae sedis</taxon>
        <taxon>Trypetheliales</taxon>
        <taxon>Trypetheliaceae</taxon>
        <taxon>Viridothelium</taxon>
    </lineage>
</organism>
<gene>
    <name evidence="1" type="ORF">EV356DRAFT_357979</name>
</gene>
<sequence>MPLVSRRRCHNMPMLSSRVGLSNQPLALAWFASHLDRQCSNLAPVWASIIPDPRESLSRLLGNDKGWSRAAESIIVNIRIARVKPDSVRNSRPHRYG</sequence>
<dbReference type="Proteomes" id="UP000800092">
    <property type="component" value="Unassembled WGS sequence"/>
</dbReference>
<accession>A0A6A6HHZ4</accession>
<evidence type="ECO:0000313" key="1">
    <source>
        <dbReference type="EMBL" id="KAF2237764.1"/>
    </source>
</evidence>
<dbReference type="EMBL" id="ML991778">
    <property type="protein sequence ID" value="KAF2237764.1"/>
    <property type="molecule type" value="Genomic_DNA"/>
</dbReference>
<dbReference type="AlphaFoldDB" id="A0A6A6HHZ4"/>
<proteinExistence type="predicted"/>
<keyword evidence="2" id="KW-1185">Reference proteome</keyword>
<reference evidence="1" key="1">
    <citation type="journal article" date="2020" name="Stud. Mycol.">
        <title>101 Dothideomycetes genomes: a test case for predicting lifestyles and emergence of pathogens.</title>
        <authorList>
            <person name="Haridas S."/>
            <person name="Albert R."/>
            <person name="Binder M."/>
            <person name="Bloem J."/>
            <person name="Labutti K."/>
            <person name="Salamov A."/>
            <person name="Andreopoulos B."/>
            <person name="Baker S."/>
            <person name="Barry K."/>
            <person name="Bills G."/>
            <person name="Bluhm B."/>
            <person name="Cannon C."/>
            <person name="Castanera R."/>
            <person name="Culley D."/>
            <person name="Daum C."/>
            <person name="Ezra D."/>
            <person name="Gonzalez J."/>
            <person name="Henrissat B."/>
            <person name="Kuo A."/>
            <person name="Liang C."/>
            <person name="Lipzen A."/>
            <person name="Lutzoni F."/>
            <person name="Magnuson J."/>
            <person name="Mondo S."/>
            <person name="Nolan M."/>
            <person name="Ohm R."/>
            <person name="Pangilinan J."/>
            <person name="Park H.-J."/>
            <person name="Ramirez L."/>
            <person name="Alfaro M."/>
            <person name="Sun H."/>
            <person name="Tritt A."/>
            <person name="Yoshinaga Y."/>
            <person name="Zwiers L.-H."/>
            <person name="Turgeon B."/>
            <person name="Goodwin S."/>
            <person name="Spatafora J."/>
            <person name="Crous P."/>
            <person name="Grigoriev I."/>
        </authorList>
    </citation>
    <scope>NUCLEOTIDE SEQUENCE</scope>
    <source>
        <strain evidence="1">Tuck. ex Michener</strain>
    </source>
</reference>